<dbReference type="Proteomes" id="UP000005237">
    <property type="component" value="Unassembled WGS sequence"/>
</dbReference>
<evidence type="ECO:0000313" key="2">
    <source>
        <dbReference type="EnsemblMetazoa" id="CJA35396.1"/>
    </source>
</evidence>
<organism evidence="2 3">
    <name type="scientific">Caenorhabditis japonica</name>
    <dbReference type="NCBI Taxonomy" id="281687"/>
    <lineage>
        <taxon>Eukaryota</taxon>
        <taxon>Metazoa</taxon>
        <taxon>Ecdysozoa</taxon>
        <taxon>Nematoda</taxon>
        <taxon>Chromadorea</taxon>
        <taxon>Rhabditida</taxon>
        <taxon>Rhabditina</taxon>
        <taxon>Rhabditomorpha</taxon>
        <taxon>Rhabditoidea</taxon>
        <taxon>Rhabditidae</taxon>
        <taxon>Peloderinae</taxon>
        <taxon>Caenorhabditis</taxon>
    </lineage>
</organism>
<reference evidence="2" key="2">
    <citation type="submission" date="2022-06" db="UniProtKB">
        <authorList>
            <consortium name="EnsemblMetazoa"/>
        </authorList>
    </citation>
    <scope>IDENTIFICATION</scope>
    <source>
        <strain evidence="2">DF5081</strain>
    </source>
</reference>
<evidence type="ECO:0000313" key="3">
    <source>
        <dbReference type="Proteomes" id="UP000005237"/>
    </source>
</evidence>
<reference evidence="3" key="1">
    <citation type="submission" date="2010-08" db="EMBL/GenBank/DDBJ databases">
        <authorList>
            <consortium name="Caenorhabditis japonica Sequencing Consortium"/>
            <person name="Wilson R.K."/>
        </authorList>
    </citation>
    <scope>NUCLEOTIDE SEQUENCE [LARGE SCALE GENOMIC DNA]</scope>
    <source>
        <strain evidence="3">DF5081</strain>
    </source>
</reference>
<feature type="region of interest" description="Disordered" evidence="1">
    <location>
        <begin position="1"/>
        <end position="23"/>
    </location>
</feature>
<dbReference type="AlphaFoldDB" id="A0A8R1IIK3"/>
<accession>A0A8R1IIK3</accession>
<name>A0A8R1IIK3_CAEJA</name>
<protein>
    <submittedName>
        <fullName evidence="2">Uncharacterized protein</fullName>
    </submittedName>
</protein>
<proteinExistence type="predicted"/>
<evidence type="ECO:0000256" key="1">
    <source>
        <dbReference type="SAM" id="MobiDB-lite"/>
    </source>
</evidence>
<keyword evidence="3" id="KW-1185">Reference proteome</keyword>
<sequence>MTGLSSMGKKPIYFPASNSSADYTSNNWMDPCYERYYQIDAVYIAYWIVKGDMYCEALVLGNPNNYKPPFGQANLFRVEHKKTWCPPRT</sequence>
<dbReference type="EnsemblMetazoa" id="CJA35396.1">
    <property type="protein sequence ID" value="CJA35396.1"/>
    <property type="gene ID" value="WBGene00211243"/>
</dbReference>